<dbReference type="GO" id="GO:0016020">
    <property type="term" value="C:membrane"/>
    <property type="evidence" value="ECO:0007669"/>
    <property type="project" value="UniProtKB-SubCell"/>
</dbReference>
<dbReference type="Pfam" id="PF01105">
    <property type="entry name" value="EMP24_GP25L"/>
    <property type="match status" value="1"/>
</dbReference>
<keyword evidence="3 7" id="KW-0812">Transmembrane</keyword>
<feature type="transmembrane region" description="Helical" evidence="8">
    <location>
        <begin position="181"/>
        <end position="203"/>
    </location>
</feature>
<protein>
    <recommendedName>
        <fullName evidence="10">GOLD domain-containing protein</fullName>
    </recommendedName>
</protein>
<dbReference type="AlphaFoldDB" id="A0AAV0ZBF7"/>
<feature type="domain" description="GOLD" evidence="10">
    <location>
        <begin position="32"/>
        <end position="148"/>
    </location>
</feature>
<name>A0AAV0ZBF7_VICFA</name>
<proteinExistence type="inferred from homology"/>
<evidence type="ECO:0000256" key="4">
    <source>
        <dbReference type="ARBA" id="ARBA00022729"/>
    </source>
</evidence>
<comment type="similarity">
    <text evidence="2 7">Belongs to the EMP24/GP25L family.</text>
</comment>
<gene>
    <name evidence="11" type="ORF">VFH_I181320</name>
</gene>
<evidence type="ECO:0000313" key="11">
    <source>
        <dbReference type="EMBL" id="CAI8595231.1"/>
    </source>
</evidence>
<evidence type="ECO:0000256" key="2">
    <source>
        <dbReference type="ARBA" id="ARBA00007104"/>
    </source>
</evidence>
<keyword evidence="6 8" id="KW-0472">Membrane</keyword>
<keyword evidence="5 8" id="KW-1133">Transmembrane helix</keyword>
<dbReference type="Proteomes" id="UP001157006">
    <property type="component" value="Chromosome 1S"/>
</dbReference>
<evidence type="ECO:0000256" key="8">
    <source>
        <dbReference type="SAM" id="Phobius"/>
    </source>
</evidence>
<evidence type="ECO:0000256" key="5">
    <source>
        <dbReference type="ARBA" id="ARBA00022989"/>
    </source>
</evidence>
<dbReference type="EMBL" id="OX451735">
    <property type="protein sequence ID" value="CAI8595231.1"/>
    <property type="molecule type" value="Genomic_DNA"/>
</dbReference>
<keyword evidence="4 9" id="KW-0732">Signal</keyword>
<evidence type="ECO:0000313" key="12">
    <source>
        <dbReference type="Proteomes" id="UP001157006"/>
    </source>
</evidence>
<organism evidence="11 12">
    <name type="scientific">Vicia faba</name>
    <name type="common">Broad bean</name>
    <name type="synonym">Faba vulgaris</name>
    <dbReference type="NCBI Taxonomy" id="3906"/>
    <lineage>
        <taxon>Eukaryota</taxon>
        <taxon>Viridiplantae</taxon>
        <taxon>Streptophyta</taxon>
        <taxon>Embryophyta</taxon>
        <taxon>Tracheophyta</taxon>
        <taxon>Spermatophyta</taxon>
        <taxon>Magnoliopsida</taxon>
        <taxon>eudicotyledons</taxon>
        <taxon>Gunneridae</taxon>
        <taxon>Pentapetalae</taxon>
        <taxon>rosids</taxon>
        <taxon>fabids</taxon>
        <taxon>Fabales</taxon>
        <taxon>Fabaceae</taxon>
        <taxon>Papilionoideae</taxon>
        <taxon>50 kb inversion clade</taxon>
        <taxon>NPAAA clade</taxon>
        <taxon>Hologalegina</taxon>
        <taxon>IRL clade</taxon>
        <taxon>Fabeae</taxon>
        <taxon>Vicia</taxon>
    </lineage>
</organism>
<dbReference type="PANTHER" id="PTHR22811">
    <property type="entry name" value="TRANSMEMBRANE EMP24 DOMAIN-CONTAINING PROTEIN"/>
    <property type="match status" value="1"/>
</dbReference>
<sequence>MSNSILHLAILTLALTCSLVNSMRFELKSGHTKCISENIMNNAMTVGKYNVVNPYEGQPVPDTHRITLKVSSPQGNSNHYGDHVESGIFAFTATETGDYTACFWIPDSRMAPSVVTVEFEWRSGVAAKDWSKVAKKGQVEVMEFELKKLYDAVSSIHDEMFYLREREEEMQDLNKATNSKMFTFGFLSIVVCISVAGIQLWHLKTFFERKKLL</sequence>
<evidence type="ECO:0000256" key="3">
    <source>
        <dbReference type="ARBA" id="ARBA00022692"/>
    </source>
</evidence>
<evidence type="ECO:0000256" key="1">
    <source>
        <dbReference type="ARBA" id="ARBA00004479"/>
    </source>
</evidence>
<accession>A0AAV0ZBF7</accession>
<evidence type="ECO:0000259" key="10">
    <source>
        <dbReference type="PROSITE" id="PS50866"/>
    </source>
</evidence>
<comment type="subcellular location">
    <subcellularLocation>
        <location evidence="1 7">Membrane</location>
        <topology evidence="1 7">Single-pass type I membrane protein</topology>
    </subcellularLocation>
</comment>
<feature type="chain" id="PRO_5043628564" description="GOLD domain-containing protein" evidence="9">
    <location>
        <begin position="23"/>
        <end position="213"/>
    </location>
</feature>
<keyword evidence="12" id="KW-1185">Reference proteome</keyword>
<reference evidence="11 12" key="1">
    <citation type="submission" date="2023-01" db="EMBL/GenBank/DDBJ databases">
        <authorList>
            <person name="Kreplak J."/>
        </authorList>
    </citation>
    <scope>NUCLEOTIDE SEQUENCE [LARGE SCALE GENOMIC DNA]</scope>
</reference>
<feature type="signal peptide" evidence="9">
    <location>
        <begin position="1"/>
        <end position="22"/>
    </location>
</feature>
<evidence type="ECO:0000256" key="9">
    <source>
        <dbReference type="SAM" id="SignalP"/>
    </source>
</evidence>
<evidence type="ECO:0000256" key="7">
    <source>
        <dbReference type="RuleBase" id="RU003827"/>
    </source>
</evidence>
<dbReference type="PROSITE" id="PS50866">
    <property type="entry name" value="GOLD"/>
    <property type="match status" value="1"/>
</dbReference>
<dbReference type="SMART" id="SM01190">
    <property type="entry name" value="EMP24_GP25L"/>
    <property type="match status" value="1"/>
</dbReference>
<evidence type="ECO:0000256" key="6">
    <source>
        <dbReference type="ARBA" id="ARBA00023136"/>
    </source>
</evidence>
<dbReference type="InterPro" id="IPR009038">
    <property type="entry name" value="GOLD_dom"/>
</dbReference>
<dbReference type="InterPro" id="IPR015720">
    <property type="entry name" value="Emp24-like"/>
</dbReference>